<dbReference type="SUPFAM" id="SSF51735">
    <property type="entry name" value="NAD(P)-binding Rossmann-fold domains"/>
    <property type="match status" value="1"/>
</dbReference>
<proteinExistence type="predicted"/>
<dbReference type="OrthoDB" id="5840532at2759"/>
<evidence type="ECO:0000313" key="2">
    <source>
        <dbReference type="Proteomes" id="UP000016933"/>
    </source>
</evidence>
<dbReference type="InterPro" id="IPR036291">
    <property type="entry name" value="NAD(P)-bd_dom_sf"/>
</dbReference>
<reference evidence="2" key="1">
    <citation type="journal article" date="2012" name="PLoS Genet.">
        <title>The genomes of the fungal plant pathogens Cladosporium fulvum and Dothistroma septosporum reveal adaptation to different hosts and lifestyles but also signatures of common ancestry.</title>
        <authorList>
            <person name="de Wit P.J.G.M."/>
            <person name="van der Burgt A."/>
            <person name="Oekmen B."/>
            <person name="Stergiopoulos I."/>
            <person name="Abd-Elsalam K.A."/>
            <person name="Aerts A.L."/>
            <person name="Bahkali A.H."/>
            <person name="Beenen H.G."/>
            <person name="Chettri P."/>
            <person name="Cox M.P."/>
            <person name="Datema E."/>
            <person name="de Vries R.P."/>
            <person name="Dhillon B."/>
            <person name="Ganley A.R."/>
            <person name="Griffiths S.A."/>
            <person name="Guo Y."/>
            <person name="Hamelin R.C."/>
            <person name="Henrissat B."/>
            <person name="Kabir M.S."/>
            <person name="Jashni M.K."/>
            <person name="Kema G."/>
            <person name="Klaubauf S."/>
            <person name="Lapidus A."/>
            <person name="Levasseur A."/>
            <person name="Lindquist E."/>
            <person name="Mehrabi R."/>
            <person name="Ohm R.A."/>
            <person name="Owen T.J."/>
            <person name="Salamov A."/>
            <person name="Schwelm A."/>
            <person name="Schijlen E."/>
            <person name="Sun H."/>
            <person name="van den Burg H.A."/>
            <person name="van Ham R.C.H.J."/>
            <person name="Zhang S."/>
            <person name="Goodwin S.B."/>
            <person name="Grigoriev I.V."/>
            <person name="Collemare J."/>
            <person name="Bradshaw R.E."/>
        </authorList>
    </citation>
    <scope>NUCLEOTIDE SEQUENCE [LARGE SCALE GENOMIC DNA]</scope>
    <source>
        <strain evidence="2">NZE10 / CBS 128990</strain>
    </source>
</reference>
<dbReference type="Gene3D" id="3.40.50.720">
    <property type="entry name" value="NAD(P)-binding Rossmann-like Domain"/>
    <property type="match status" value="1"/>
</dbReference>
<dbReference type="EMBL" id="KB446542">
    <property type="protein sequence ID" value="EME41604.1"/>
    <property type="molecule type" value="Genomic_DNA"/>
</dbReference>
<name>N1PHJ4_DOTSN</name>
<dbReference type="HOGENOM" id="CLU_2306025_0_0_1"/>
<gene>
    <name evidence="1" type="ORF">DOTSEDRAFT_26756</name>
</gene>
<keyword evidence="2" id="KW-1185">Reference proteome</keyword>
<reference evidence="1 2" key="2">
    <citation type="journal article" date="2012" name="PLoS Pathog.">
        <title>Diverse lifestyles and strategies of plant pathogenesis encoded in the genomes of eighteen Dothideomycetes fungi.</title>
        <authorList>
            <person name="Ohm R.A."/>
            <person name="Feau N."/>
            <person name="Henrissat B."/>
            <person name="Schoch C.L."/>
            <person name="Horwitz B.A."/>
            <person name="Barry K.W."/>
            <person name="Condon B.J."/>
            <person name="Copeland A.C."/>
            <person name="Dhillon B."/>
            <person name="Glaser F."/>
            <person name="Hesse C.N."/>
            <person name="Kosti I."/>
            <person name="LaButti K."/>
            <person name="Lindquist E.A."/>
            <person name="Lucas S."/>
            <person name="Salamov A.A."/>
            <person name="Bradshaw R.E."/>
            <person name="Ciuffetti L."/>
            <person name="Hamelin R.C."/>
            <person name="Kema G.H.J."/>
            <person name="Lawrence C."/>
            <person name="Scott J.A."/>
            <person name="Spatafora J.W."/>
            <person name="Turgeon B.G."/>
            <person name="de Wit P.J.G.M."/>
            <person name="Zhong S."/>
            <person name="Goodwin S.B."/>
            <person name="Grigoriev I.V."/>
        </authorList>
    </citation>
    <scope>NUCLEOTIDE SEQUENCE [LARGE SCALE GENOMIC DNA]</scope>
    <source>
        <strain evidence="2">NZE10 / CBS 128990</strain>
    </source>
</reference>
<protein>
    <submittedName>
        <fullName evidence="1">Uncharacterized protein</fullName>
    </submittedName>
</protein>
<dbReference type="AlphaFoldDB" id="N1PHJ4"/>
<dbReference type="Proteomes" id="UP000016933">
    <property type="component" value="Unassembled WGS sequence"/>
</dbReference>
<sequence length="100" mass="10859">MAAQSVVAAHTPSADPTPRTALVRAGKQLADGIKAEFGIDASFQHADVIKQSDIQAMIETIFEEWELLDYAANVAGIRKDGGDMKEDQSRVPRVLVDKHV</sequence>
<evidence type="ECO:0000313" key="1">
    <source>
        <dbReference type="EMBL" id="EME41604.1"/>
    </source>
</evidence>
<organism evidence="1 2">
    <name type="scientific">Dothistroma septosporum (strain NZE10 / CBS 128990)</name>
    <name type="common">Red band needle blight fungus</name>
    <name type="synonym">Mycosphaerella pini</name>
    <dbReference type="NCBI Taxonomy" id="675120"/>
    <lineage>
        <taxon>Eukaryota</taxon>
        <taxon>Fungi</taxon>
        <taxon>Dikarya</taxon>
        <taxon>Ascomycota</taxon>
        <taxon>Pezizomycotina</taxon>
        <taxon>Dothideomycetes</taxon>
        <taxon>Dothideomycetidae</taxon>
        <taxon>Mycosphaerellales</taxon>
        <taxon>Mycosphaerellaceae</taxon>
        <taxon>Dothistroma</taxon>
    </lineage>
</organism>
<accession>N1PHJ4</accession>